<keyword evidence="1" id="KW-1133">Transmembrane helix</keyword>
<dbReference type="InterPro" id="IPR012373">
    <property type="entry name" value="Ferrdict_sens_TM"/>
</dbReference>
<reference evidence="4" key="1">
    <citation type="submission" date="2016-10" db="EMBL/GenBank/DDBJ databases">
        <authorList>
            <person name="Varghese N."/>
            <person name="Submissions S."/>
        </authorList>
    </citation>
    <scope>NUCLEOTIDE SEQUENCE [LARGE SCALE GENOMIC DNA]</scope>
    <source>
        <strain evidence="4">S6-262</strain>
    </source>
</reference>
<keyword evidence="4" id="KW-1185">Reference proteome</keyword>
<dbReference type="PANTHER" id="PTHR30273">
    <property type="entry name" value="PERIPLASMIC SIGNAL SENSOR AND SIGMA FACTOR ACTIVATOR FECR-RELATED"/>
    <property type="match status" value="1"/>
</dbReference>
<evidence type="ECO:0000256" key="1">
    <source>
        <dbReference type="SAM" id="Phobius"/>
    </source>
</evidence>
<proteinExistence type="predicted"/>
<dbReference type="GO" id="GO:0016989">
    <property type="term" value="F:sigma factor antagonist activity"/>
    <property type="evidence" value="ECO:0007669"/>
    <property type="project" value="TreeGrafter"/>
</dbReference>
<dbReference type="PANTHER" id="PTHR30273:SF2">
    <property type="entry name" value="PROTEIN FECR"/>
    <property type="match status" value="1"/>
</dbReference>
<evidence type="ECO:0000313" key="4">
    <source>
        <dbReference type="Proteomes" id="UP000199206"/>
    </source>
</evidence>
<evidence type="ECO:0000313" key="3">
    <source>
        <dbReference type="EMBL" id="SEN11130.1"/>
    </source>
</evidence>
<gene>
    <name evidence="3" type="ORF">SAMN05192583_2070</name>
</gene>
<dbReference type="EMBL" id="FOCF01000004">
    <property type="protein sequence ID" value="SEN11130.1"/>
    <property type="molecule type" value="Genomic_DNA"/>
</dbReference>
<accession>A0A1H8DV83</accession>
<dbReference type="RefSeq" id="WP_093665598.1">
    <property type="nucleotide sequence ID" value="NZ_FOCF01000004.1"/>
</dbReference>
<organism evidence="3 4">
    <name type="scientific">Sphingomonas gellani</name>
    <dbReference type="NCBI Taxonomy" id="1166340"/>
    <lineage>
        <taxon>Bacteria</taxon>
        <taxon>Pseudomonadati</taxon>
        <taxon>Pseudomonadota</taxon>
        <taxon>Alphaproteobacteria</taxon>
        <taxon>Sphingomonadales</taxon>
        <taxon>Sphingomonadaceae</taxon>
        <taxon>Sphingomonas</taxon>
    </lineage>
</organism>
<sequence length="311" mass="33076">MTDRHIDDEALGWAIRMAEPDADWDAFVAWLEGDAGRSDRYDRAVAMLDDAAAAMTREAVPAPAAPMLAVPSPIVARPSRRRWIGGAIAAAVTGAVGLGVWTQMPQPYTVRTAPGEQRVVALQDGSSIALAGASTVRLDRRDARVATVERGEMLFGVRHDADRPFAVQVAGLKVVDLGTVFDVKTAAGHTQVAVAEGAVMVDPDGAAMRLGPGQAMVAEGTTLERRTVATADIGGWRQGRLAYDDAPLAEVAADLSRQLGRRVAVAPSLARRKFRGTLDMATVGRKPALLGTLLDVTVRQDAEGWTLEPRR</sequence>
<keyword evidence="1" id="KW-0472">Membrane</keyword>
<dbReference type="Gene3D" id="2.60.120.1440">
    <property type="match status" value="1"/>
</dbReference>
<dbReference type="InterPro" id="IPR006860">
    <property type="entry name" value="FecR"/>
</dbReference>
<protein>
    <submittedName>
        <fullName evidence="3">FecR family protein</fullName>
    </submittedName>
</protein>
<dbReference type="AlphaFoldDB" id="A0A1H8DV83"/>
<feature type="domain" description="FecR protein" evidence="2">
    <location>
        <begin position="109"/>
        <end position="199"/>
    </location>
</feature>
<dbReference type="Proteomes" id="UP000199206">
    <property type="component" value="Unassembled WGS sequence"/>
</dbReference>
<dbReference type="STRING" id="1166340.SAMN05192583_2070"/>
<name>A0A1H8DV83_9SPHN</name>
<dbReference type="PIRSF" id="PIRSF018266">
    <property type="entry name" value="FecR"/>
    <property type="match status" value="1"/>
</dbReference>
<dbReference type="OrthoDB" id="7346218at2"/>
<keyword evidence="1" id="KW-0812">Transmembrane</keyword>
<feature type="transmembrane region" description="Helical" evidence="1">
    <location>
        <begin position="83"/>
        <end position="101"/>
    </location>
</feature>
<evidence type="ECO:0000259" key="2">
    <source>
        <dbReference type="Pfam" id="PF04773"/>
    </source>
</evidence>
<dbReference type="Pfam" id="PF04773">
    <property type="entry name" value="FecR"/>
    <property type="match status" value="1"/>
</dbReference>